<reference evidence="4 5" key="1">
    <citation type="journal article" date="2024" name="Proc. Natl. Acad. Sci. U.S.A.">
        <title>The genetic regulatory architecture and epigenomic basis for age-related changes in rattlesnake venom.</title>
        <authorList>
            <person name="Hogan M.P."/>
            <person name="Holding M.L."/>
            <person name="Nystrom G.S."/>
            <person name="Colston T.J."/>
            <person name="Bartlett D.A."/>
            <person name="Mason A.J."/>
            <person name="Ellsworth S.A."/>
            <person name="Rautsaw R.M."/>
            <person name="Lawrence K.C."/>
            <person name="Strickland J.L."/>
            <person name="He B."/>
            <person name="Fraser P."/>
            <person name="Margres M.J."/>
            <person name="Gilbert D.M."/>
            <person name="Gibbs H.L."/>
            <person name="Parkinson C.L."/>
            <person name="Rokyta D.R."/>
        </authorList>
    </citation>
    <scope>NUCLEOTIDE SEQUENCE [LARGE SCALE GENOMIC DNA]</scope>
    <source>
        <strain evidence="4">DRR0105</strain>
    </source>
</reference>
<keyword evidence="1" id="KW-0433">Leucine-rich repeat</keyword>
<evidence type="ECO:0000313" key="5">
    <source>
        <dbReference type="Proteomes" id="UP001474421"/>
    </source>
</evidence>
<dbReference type="PROSITE" id="PS51450">
    <property type="entry name" value="LRR"/>
    <property type="match status" value="1"/>
</dbReference>
<accession>A0AAW1BS96</accession>
<dbReference type="PANTHER" id="PTHR24373:SF275">
    <property type="entry name" value="TIR DOMAIN-CONTAINING PROTEIN"/>
    <property type="match status" value="1"/>
</dbReference>
<keyword evidence="5" id="KW-1185">Reference proteome</keyword>
<dbReference type="Proteomes" id="UP001474421">
    <property type="component" value="Unassembled WGS sequence"/>
</dbReference>
<keyword evidence="2" id="KW-0732">Signal</keyword>
<dbReference type="SUPFAM" id="SSF52058">
    <property type="entry name" value="L domain-like"/>
    <property type="match status" value="1"/>
</dbReference>
<dbReference type="EMBL" id="JAOTOJ010000003">
    <property type="protein sequence ID" value="KAK9404920.1"/>
    <property type="molecule type" value="Genomic_DNA"/>
</dbReference>
<proteinExistence type="predicted"/>
<dbReference type="InterPro" id="IPR003591">
    <property type="entry name" value="Leu-rich_rpt_typical-subtyp"/>
</dbReference>
<dbReference type="InterPro" id="IPR050328">
    <property type="entry name" value="Dev_Immune_Receptor"/>
</dbReference>
<evidence type="ECO:0000256" key="2">
    <source>
        <dbReference type="ARBA" id="ARBA00022729"/>
    </source>
</evidence>
<gene>
    <name evidence="4" type="ORF">NXF25_009747</name>
</gene>
<evidence type="ECO:0000256" key="1">
    <source>
        <dbReference type="ARBA" id="ARBA00022614"/>
    </source>
</evidence>
<keyword evidence="3" id="KW-0677">Repeat</keyword>
<organism evidence="4 5">
    <name type="scientific">Crotalus adamanteus</name>
    <name type="common">Eastern diamondback rattlesnake</name>
    <dbReference type="NCBI Taxonomy" id="8729"/>
    <lineage>
        <taxon>Eukaryota</taxon>
        <taxon>Metazoa</taxon>
        <taxon>Chordata</taxon>
        <taxon>Craniata</taxon>
        <taxon>Vertebrata</taxon>
        <taxon>Euteleostomi</taxon>
        <taxon>Lepidosauria</taxon>
        <taxon>Squamata</taxon>
        <taxon>Bifurcata</taxon>
        <taxon>Unidentata</taxon>
        <taxon>Episquamata</taxon>
        <taxon>Toxicofera</taxon>
        <taxon>Serpentes</taxon>
        <taxon>Colubroidea</taxon>
        <taxon>Viperidae</taxon>
        <taxon>Crotalinae</taxon>
        <taxon>Crotalus</taxon>
    </lineage>
</organism>
<dbReference type="Gene3D" id="3.80.10.10">
    <property type="entry name" value="Ribonuclease Inhibitor"/>
    <property type="match status" value="1"/>
</dbReference>
<name>A0AAW1BS96_CROAD</name>
<comment type="caution">
    <text evidence="4">The sequence shown here is derived from an EMBL/GenBank/DDBJ whole genome shotgun (WGS) entry which is preliminary data.</text>
</comment>
<evidence type="ECO:0000313" key="4">
    <source>
        <dbReference type="EMBL" id="KAK9404920.1"/>
    </source>
</evidence>
<dbReference type="InterPro" id="IPR032675">
    <property type="entry name" value="LRR_dom_sf"/>
</dbReference>
<dbReference type="PANTHER" id="PTHR24373">
    <property type="entry name" value="SLIT RELATED LEUCINE-RICH REPEAT NEURONAL PROTEIN"/>
    <property type="match status" value="1"/>
</dbReference>
<sequence>MQMKLLNLPASRPVRIPRDSDLTAGLPLAKHQTESELRGEAGRLRSFICICFNRDALRRGKTATLQRWMARFAPDLRFNHIKSIEPGVFRNLKNLDTLLLNNNLLKHIAQNAFEGLKKLKYLYLYKNEIQSIQSQAFKGLHSLEQLYLHFNNLESLEAGTFNDLPKLERL</sequence>
<protein>
    <submittedName>
        <fullName evidence="4">Peroxidasin like</fullName>
    </submittedName>
</protein>
<dbReference type="SMART" id="SM00369">
    <property type="entry name" value="LRR_TYP"/>
    <property type="match status" value="4"/>
</dbReference>
<dbReference type="Pfam" id="PF13855">
    <property type="entry name" value="LRR_8"/>
    <property type="match status" value="1"/>
</dbReference>
<dbReference type="InterPro" id="IPR001611">
    <property type="entry name" value="Leu-rich_rpt"/>
</dbReference>
<dbReference type="AlphaFoldDB" id="A0AAW1BS96"/>
<evidence type="ECO:0000256" key="3">
    <source>
        <dbReference type="ARBA" id="ARBA00022737"/>
    </source>
</evidence>